<dbReference type="InterPro" id="IPR011761">
    <property type="entry name" value="ATP-grasp"/>
</dbReference>
<evidence type="ECO:0000259" key="4">
    <source>
        <dbReference type="PROSITE" id="PS50975"/>
    </source>
</evidence>
<dbReference type="SUPFAM" id="SSF48452">
    <property type="entry name" value="TPR-like"/>
    <property type="match status" value="1"/>
</dbReference>
<dbReference type="OrthoDB" id="5297883at2"/>
<dbReference type="EMBL" id="FOQU01000003">
    <property type="protein sequence ID" value="SFI45179.1"/>
    <property type="molecule type" value="Genomic_DNA"/>
</dbReference>
<dbReference type="Pfam" id="PF14559">
    <property type="entry name" value="TPR_19"/>
    <property type="match status" value="1"/>
</dbReference>
<reference evidence="5 6" key="1">
    <citation type="submission" date="2016-10" db="EMBL/GenBank/DDBJ databases">
        <authorList>
            <person name="de Groot N.N."/>
        </authorList>
    </citation>
    <scope>NUCLEOTIDE SEQUENCE [LARGE SCALE GENOMIC DNA]</scope>
    <source>
        <strain evidence="5 6">LMG 23650</strain>
    </source>
</reference>
<evidence type="ECO:0000256" key="3">
    <source>
        <dbReference type="SAM" id="MobiDB-lite"/>
    </source>
</evidence>
<dbReference type="SUPFAM" id="SSF56059">
    <property type="entry name" value="Glutathione synthetase ATP-binding domain-like"/>
    <property type="match status" value="1"/>
</dbReference>
<proteinExistence type="predicted"/>
<gene>
    <name evidence="5" type="ORF">SAMN05192543_103145</name>
</gene>
<dbReference type="STRING" id="420953.SAMN05192543_103145"/>
<dbReference type="Proteomes" id="UP000199548">
    <property type="component" value="Unassembled WGS sequence"/>
</dbReference>
<dbReference type="Gene3D" id="1.25.40.10">
    <property type="entry name" value="Tetratricopeptide repeat domain"/>
    <property type="match status" value="1"/>
</dbReference>
<feature type="repeat" description="TPR" evidence="1">
    <location>
        <begin position="130"/>
        <end position="163"/>
    </location>
</feature>
<dbReference type="PROSITE" id="PS50975">
    <property type="entry name" value="ATP_GRASP"/>
    <property type="match status" value="1"/>
</dbReference>
<feature type="domain" description="ATP-grasp" evidence="4">
    <location>
        <begin position="302"/>
        <end position="509"/>
    </location>
</feature>
<accession>A0A1I3IBA8</accession>
<name>A0A1I3IBA8_9BURK</name>
<keyword evidence="2" id="KW-0067">ATP-binding</keyword>
<evidence type="ECO:0000313" key="6">
    <source>
        <dbReference type="Proteomes" id="UP000199548"/>
    </source>
</evidence>
<feature type="compositionally biased region" description="Basic and acidic residues" evidence="3">
    <location>
        <begin position="21"/>
        <end position="30"/>
    </location>
</feature>
<evidence type="ECO:0000313" key="5">
    <source>
        <dbReference type="EMBL" id="SFI45179.1"/>
    </source>
</evidence>
<dbReference type="InterPro" id="IPR011990">
    <property type="entry name" value="TPR-like_helical_dom_sf"/>
</dbReference>
<dbReference type="PROSITE" id="PS50005">
    <property type="entry name" value="TPR"/>
    <property type="match status" value="1"/>
</dbReference>
<keyword evidence="1" id="KW-0802">TPR repeat</keyword>
<dbReference type="AlphaFoldDB" id="A0A1I3IBA8"/>
<feature type="region of interest" description="Disordered" evidence="3">
    <location>
        <begin position="1"/>
        <end position="30"/>
    </location>
</feature>
<sequence length="520" mass="58110">MNQTAFGTAPDAKKGYHTRRHANDAGERDSGRSFAFSPVFKTCRRYPVVIPFDFRIGPLMSIDALVLQAARHSHAGQLDLVEPLLLQILAVEPQHQIACLELARVMILSGRYDEAVAVLDPLADHAHSGAEVHRRLALAHSFADRKSAALIHYRRALELEPDNGQVLHSIANLEQALGLADEAAITYRRAVEVKPLWTMPAAVSPPEFRVLWMFSPGAGNTPPDYFVSRARFESSILTVLDDFEYDIDLLRSHADVVVNLVSDVDQSRAILGTVEALAERIGRPVLNHPRLITGTDRASISTRLAGTPGCVVPRTRTFSNVDLLQMPNKNETSELQFPLLVRRAGTHGGEDFEKVGDSNQLNEFVSRIGESDYYITPFVDYRSDDGYFRKYRFIFVGDEILPYHLAIDDKWKIHHVTTSMADIQWMQDEERAFLDDPWRVFAAPQQAALRAIRNTIGLDYFGIDCALTPAGEVVVFEVNATMLVHGKNDSFPYKSEAVNRIRQQFHSLLAGTAHEALSVT</sequence>
<keyword evidence="2" id="KW-0547">Nucleotide-binding</keyword>
<evidence type="ECO:0000256" key="1">
    <source>
        <dbReference type="PROSITE-ProRule" id="PRU00339"/>
    </source>
</evidence>
<dbReference type="GO" id="GO:0005524">
    <property type="term" value="F:ATP binding"/>
    <property type="evidence" value="ECO:0007669"/>
    <property type="project" value="UniProtKB-UniRule"/>
</dbReference>
<protein>
    <submittedName>
        <fullName evidence="5">Tetratricopeptide repeat-containing protein</fullName>
    </submittedName>
</protein>
<dbReference type="SMART" id="SM00028">
    <property type="entry name" value="TPR"/>
    <property type="match status" value="2"/>
</dbReference>
<dbReference type="GO" id="GO:0046872">
    <property type="term" value="F:metal ion binding"/>
    <property type="evidence" value="ECO:0007669"/>
    <property type="project" value="InterPro"/>
</dbReference>
<organism evidence="5 6">
    <name type="scientific">Paraburkholderia megapolitana</name>
    <dbReference type="NCBI Taxonomy" id="420953"/>
    <lineage>
        <taxon>Bacteria</taxon>
        <taxon>Pseudomonadati</taxon>
        <taxon>Pseudomonadota</taxon>
        <taxon>Betaproteobacteria</taxon>
        <taxon>Burkholderiales</taxon>
        <taxon>Burkholderiaceae</taxon>
        <taxon>Paraburkholderia</taxon>
    </lineage>
</organism>
<evidence type="ECO:0000256" key="2">
    <source>
        <dbReference type="PROSITE-ProRule" id="PRU00409"/>
    </source>
</evidence>
<keyword evidence="6" id="KW-1185">Reference proteome</keyword>
<dbReference type="InterPro" id="IPR019734">
    <property type="entry name" value="TPR_rpt"/>
</dbReference>